<evidence type="ECO:0000256" key="4">
    <source>
        <dbReference type="ARBA" id="ARBA00022692"/>
    </source>
</evidence>
<feature type="transmembrane region" description="Helical" evidence="7">
    <location>
        <begin position="28"/>
        <end position="51"/>
    </location>
</feature>
<dbReference type="EMBL" id="SVNY01000002">
    <property type="protein sequence ID" value="MBE6833055.1"/>
    <property type="molecule type" value="Genomic_DNA"/>
</dbReference>
<feature type="domain" description="Cation efflux protein transmembrane" evidence="8">
    <location>
        <begin position="31"/>
        <end position="222"/>
    </location>
</feature>
<evidence type="ECO:0000313" key="11">
    <source>
        <dbReference type="Proteomes" id="UP000754750"/>
    </source>
</evidence>
<dbReference type="SUPFAM" id="SSF161111">
    <property type="entry name" value="Cation efflux protein transmembrane domain-like"/>
    <property type="match status" value="1"/>
</dbReference>
<dbReference type="Gene3D" id="1.20.1510.10">
    <property type="entry name" value="Cation efflux protein transmembrane domain"/>
    <property type="match status" value="1"/>
</dbReference>
<dbReference type="InterPro" id="IPR036837">
    <property type="entry name" value="Cation_efflux_CTD_sf"/>
</dbReference>
<evidence type="ECO:0000256" key="2">
    <source>
        <dbReference type="ARBA" id="ARBA00008114"/>
    </source>
</evidence>
<protein>
    <submittedName>
        <fullName evidence="10">Cation transporter</fullName>
    </submittedName>
</protein>
<dbReference type="NCBIfam" id="TIGR01297">
    <property type="entry name" value="CDF"/>
    <property type="match status" value="1"/>
</dbReference>
<evidence type="ECO:0000256" key="5">
    <source>
        <dbReference type="ARBA" id="ARBA00022989"/>
    </source>
</evidence>
<dbReference type="Gene3D" id="3.30.70.1350">
    <property type="entry name" value="Cation efflux protein, cytoplasmic domain"/>
    <property type="match status" value="1"/>
</dbReference>
<keyword evidence="4 7" id="KW-0812">Transmembrane</keyword>
<evidence type="ECO:0000256" key="1">
    <source>
        <dbReference type="ARBA" id="ARBA00004141"/>
    </source>
</evidence>
<dbReference type="FunFam" id="1.20.1510.10:FF:000006">
    <property type="entry name" value="Divalent cation efflux transporter"/>
    <property type="match status" value="1"/>
</dbReference>
<proteinExistence type="inferred from homology"/>
<evidence type="ECO:0000259" key="9">
    <source>
        <dbReference type="Pfam" id="PF16916"/>
    </source>
</evidence>
<evidence type="ECO:0000256" key="6">
    <source>
        <dbReference type="ARBA" id="ARBA00023136"/>
    </source>
</evidence>
<dbReference type="PANTHER" id="PTHR43840:SF15">
    <property type="entry name" value="MITOCHONDRIAL METAL TRANSPORTER 1-RELATED"/>
    <property type="match status" value="1"/>
</dbReference>
<evidence type="ECO:0000313" key="10">
    <source>
        <dbReference type="EMBL" id="MBE6833055.1"/>
    </source>
</evidence>
<dbReference type="GO" id="GO:0016020">
    <property type="term" value="C:membrane"/>
    <property type="evidence" value="ECO:0007669"/>
    <property type="project" value="UniProtKB-SubCell"/>
</dbReference>
<dbReference type="Proteomes" id="UP000754750">
    <property type="component" value="Unassembled WGS sequence"/>
</dbReference>
<name>A0A928Q4L5_9FIRM</name>
<feature type="domain" description="Cation efflux protein cytoplasmic" evidence="9">
    <location>
        <begin position="227"/>
        <end position="303"/>
    </location>
</feature>
<sequence>MTKLLIRLFLRDPENGNLPLARERYGKLAGWVGVTTNLVLFFIKLLTGLVFHSIAIMADAFNNLTDSASSLVTLFGFHLSAKPADAEHPYGHARIEYIAGMVVSFLVVMVGFQLAQTSVGKIMDPHPTEFGTALLIALIASVLLKVWQSLFYRRISRTIDSTALLASSQDSRNDALSTAAVLVGLVISYFTGWQLDGWLGLGVAVFILVAGFRLVMETANPLLGLAPSKEMVDDIYRRILSYPGIIGLHDLNIHNYGPDRCFASVHCEMCADHNIVESHEIIDRIERDFLTDGNIHLVIHLDPVVTGDERANRLKVYVEESLRAISDEITMHDFQAVWKPEGSRVIFDIVVPYRFSWSDERLEEYLSEKIKSQEPHCEPIITVDHDDSPPARER</sequence>
<dbReference type="AlphaFoldDB" id="A0A928Q4L5"/>
<feature type="transmembrane region" description="Helical" evidence="7">
    <location>
        <begin position="197"/>
        <end position="215"/>
    </location>
</feature>
<dbReference type="InterPro" id="IPR050291">
    <property type="entry name" value="CDF_Transporter"/>
</dbReference>
<evidence type="ECO:0000256" key="7">
    <source>
        <dbReference type="SAM" id="Phobius"/>
    </source>
</evidence>
<dbReference type="SUPFAM" id="SSF160240">
    <property type="entry name" value="Cation efflux protein cytoplasmic domain-like"/>
    <property type="match status" value="1"/>
</dbReference>
<dbReference type="GO" id="GO:0008324">
    <property type="term" value="F:monoatomic cation transmembrane transporter activity"/>
    <property type="evidence" value="ECO:0007669"/>
    <property type="project" value="InterPro"/>
</dbReference>
<organism evidence="10 11">
    <name type="scientific">Faecalispora sporosphaeroides</name>
    <dbReference type="NCBI Taxonomy" id="1549"/>
    <lineage>
        <taxon>Bacteria</taxon>
        <taxon>Bacillati</taxon>
        <taxon>Bacillota</taxon>
        <taxon>Clostridia</taxon>
        <taxon>Eubacteriales</taxon>
        <taxon>Oscillospiraceae</taxon>
        <taxon>Faecalispora</taxon>
    </lineage>
</organism>
<keyword evidence="6 7" id="KW-0472">Membrane</keyword>
<dbReference type="Pfam" id="PF01545">
    <property type="entry name" value="Cation_efflux"/>
    <property type="match status" value="1"/>
</dbReference>
<comment type="subcellular location">
    <subcellularLocation>
        <location evidence="1">Membrane</location>
        <topology evidence="1">Multi-pass membrane protein</topology>
    </subcellularLocation>
</comment>
<dbReference type="RefSeq" id="WP_326840165.1">
    <property type="nucleotide sequence ID" value="NZ_SVNY01000002.1"/>
</dbReference>
<accession>A0A928Q4L5</accession>
<dbReference type="InterPro" id="IPR002524">
    <property type="entry name" value="Cation_efflux"/>
</dbReference>
<evidence type="ECO:0000256" key="3">
    <source>
        <dbReference type="ARBA" id="ARBA00022448"/>
    </source>
</evidence>
<comment type="similarity">
    <text evidence="2">Belongs to the cation diffusion facilitator (CDF) transporter (TC 2.A.4) family.</text>
</comment>
<dbReference type="InterPro" id="IPR058533">
    <property type="entry name" value="Cation_efflux_TM"/>
</dbReference>
<feature type="transmembrane region" description="Helical" evidence="7">
    <location>
        <begin position="173"/>
        <end position="191"/>
    </location>
</feature>
<reference evidence="10" key="1">
    <citation type="submission" date="2019-04" db="EMBL/GenBank/DDBJ databases">
        <title>Evolution of Biomass-Degrading Anaerobic Consortia Revealed by Metagenomics.</title>
        <authorList>
            <person name="Peng X."/>
        </authorList>
    </citation>
    <scope>NUCLEOTIDE SEQUENCE</scope>
    <source>
        <strain evidence="10">SIG551</strain>
    </source>
</reference>
<dbReference type="InterPro" id="IPR027470">
    <property type="entry name" value="Cation_efflux_CTD"/>
</dbReference>
<comment type="caution">
    <text evidence="10">The sequence shown here is derived from an EMBL/GenBank/DDBJ whole genome shotgun (WGS) entry which is preliminary data.</text>
</comment>
<keyword evidence="3" id="KW-0813">Transport</keyword>
<evidence type="ECO:0000259" key="8">
    <source>
        <dbReference type="Pfam" id="PF01545"/>
    </source>
</evidence>
<feature type="transmembrane region" description="Helical" evidence="7">
    <location>
        <begin position="130"/>
        <end position="152"/>
    </location>
</feature>
<feature type="transmembrane region" description="Helical" evidence="7">
    <location>
        <begin position="97"/>
        <end position="115"/>
    </location>
</feature>
<keyword evidence="5 7" id="KW-1133">Transmembrane helix</keyword>
<dbReference type="InterPro" id="IPR027469">
    <property type="entry name" value="Cation_efflux_TMD_sf"/>
</dbReference>
<dbReference type="Pfam" id="PF16916">
    <property type="entry name" value="ZT_dimer"/>
    <property type="match status" value="1"/>
</dbReference>
<dbReference type="PANTHER" id="PTHR43840">
    <property type="entry name" value="MITOCHONDRIAL METAL TRANSPORTER 1-RELATED"/>
    <property type="match status" value="1"/>
</dbReference>
<gene>
    <name evidence="10" type="ORF">E7512_05645</name>
</gene>